<dbReference type="EMBL" id="JBBPBN010000003">
    <property type="protein sequence ID" value="KAK9043615.1"/>
    <property type="molecule type" value="Genomic_DNA"/>
</dbReference>
<dbReference type="InterPro" id="IPR004332">
    <property type="entry name" value="Transposase_MuDR"/>
</dbReference>
<evidence type="ECO:0000313" key="4">
    <source>
        <dbReference type="Proteomes" id="UP001396334"/>
    </source>
</evidence>
<evidence type="ECO:0000313" key="3">
    <source>
        <dbReference type="EMBL" id="KAK9043615.1"/>
    </source>
</evidence>
<dbReference type="PANTHER" id="PTHR31973">
    <property type="entry name" value="POLYPROTEIN, PUTATIVE-RELATED"/>
    <property type="match status" value="1"/>
</dbReference>
<feature type="region of interest" description="Disordered" evidence="1">
    <location>
        <begin position="383"/>
        <end position="479"/>
    </location>
</feature>
<feature type="region of interest" description="Disordered" evidence="1">
    <location>
        <begin position="107"/>
        <end position="149"/>
    </location>
</feature>
<feature type="compositionally biased region" description="Polar residues" evidence="1">
    <location>
        <begin position="526"/>
        <end position="545"/>
    </location>
</feature>
<proteinExistence type="predicted"/>
<feature type="compositionally biased region" description="Polar residues" evidence="1">
    <location>
        <begin position="443"/>
        <end position="453"/>
    </location>
</feature>
<sequence>MDASSVNDDNGPNGPGASASDGHEGVYFGWSDEIVDEDSYEAHEDSGESDWLGRDQLLSNDDEEVNAIGEHFRVVKKKIRNKIVQAADLEPPLNLSFVVENENDARNAEVENEANRNRPAESGVNEKEADGNGENETDGADENDTEENEVSFVGLSTSEETDYLGSSDVGSYETDEDGDFVSRKTSKVFFDSSTSEPRFELGMIFENGKQFKDALYAYAVAHRFDFLFVSNRKDKVRVVCKGKGCPFVVHASWDKSDSCFKIKTLVTDHNCSVTFKKKRANYKFVGKHFISKIRIVPKLRLVDMIRLGREELNVELNKQLCSRAKKWVEEKIKGNIIHEFNRLFDYILALRTADPDGSFDLVVERPTAVDIPKFRRLYVQNHANQPPPMATHPGPSSSIPSYPPPLIGPFSPPHSIRQSAPQPSTGPSSPPQSTIPSAPQPSNGPSSPPHSTLPSAPQPSTGPSSPPHSSIPSAPPMVFMPTPSVQPCLAFDSTSPSVTRITTFSAERKVTANRMPLYRRSREHATPSTTVIPPVSSQPTATVNVPQEGKGRPQKLTIWKP</sequence>
<feature type="region of interest" description="Disordered" evidence="1">
    <location>
        <begin position="1"/>
        <end position="31"/>
    </location>
</feature>
<evidence type="ECO:0000256" key="1">
    <source>
        <dbReference type="SAM" id="MobiDB-lite"/>
    </source>
</evidence>
<feature type="compositionally biased region" description="Low complexity" evidence="1">
    <location>
        <begin position="413"/>
        <end position="441"/>
    </location>
</feature>
<feature type="compositionally biased region" description="Polar residues" evidence="1">
    <location>
        <begin position="1"/>
        <end position="10"/>
    </location>
</feature>
<feature type="compositionally biased region" description="Acidic residues" evidence="1">
    <location>
        <begin position="131"/>
        <end position="149"/>
    </location>
</feature>
<name>A0ABR2U1M9_9ROSI</name>
<comment type="caution">
    <text evidence="3">The sequence shown here is derived from an EMBL/GenBank/DDBJ whole genome shotgun (WGS) entry which is preliminary data.</text>
</comment>
<reference evidence="3 4" key="1">
    <citation type="journal article" date="2024" name="G3 (Bethesda)">
        <title>Genome assembly of Hibiscus sabdariffa L. provides insights into metabolisms of medicinal natural products.</title>
        <authorList>
            <person name="Kim T."/>
        </authorList>
    </citation>
    <scope>NUCLEOTIDE SEQUENCE [LARGE SCALE GENOMIC DNA]</scope>
    <source>
        <strain evidence="3">TK-2024</strain>
        <tissue evidence="3">Old leaves</tissue>
    </source>
</reference>
<feature type="compositionally biased region" description="Low complexity" evidence="1">
    <location>
        <begin position="454"/>
        <end position="472"/>
    </location>
</feature>
<dbReference type="Proteomes" id="UP001396334">
    <property type="component" value="Unassembled WGS sequence"/>
</dbReference>
<dbReference type="PANTHER" id="PTHR31973:SF187">
    <property type="entry name" value="MUTATOR TRANSPOSASE MUDRA PROTEIN"/>
    <property type="match status" value="1"/>
</dbReference>
<gene>
    <name evidence="3" type="ORF">V6N11_071950</name>
</gene>
<feature type="region of interest" description="Disordered" evidence="1">
    <location>
        <begin position="518"/>
        <end position="561"/>
    </location>
</feature>
<feature type="compositionally biased region" description="Pro residues" evidence="1">
    <location>
        <begin position="401"/>
        <end position="412"/>
    </location>
</feature>
<dbReference type="Pfam" id="PF03108">
    <property type="entry name" value="DBD_Tnp_Mut"/>
    <property type="match status" value="1"/>
</dbReference>
<protein>
    <recommendedName>
        <fullName evidence="2">Transposase MuDR plant domain-containing protein</fullName>
    </recommendedName>
</protein>
<evidence type="ECO:0000259" key="2">
    <source>
        <dbReference type="Pfam" id="PF03108"/>
    </source>
</evidence>
<feature type="domain" description="Transposase MuDR plant" evidence="2">
    <location>
        <begin position="200"/>
        <end position="262"/>
    </location>
</feature>
<feature type="compositionally biased region" description="Basic and acidic residues" evidence="1">
    <location>
        <begin position="107"/>
        <end position="130"/>
    </location>
</feature>
<accession>A0ABR2U1M9</accession>
<keyword evidence="4" id="KW-1185">Reference proteome</keyword>
<feature type="region of interest" description="Disordered" evidence="1">
    <location>
        <begin position="36"/>
        <end position="55"/>
    </location>
</feature>
<organism evidence="3 4">
    <name type="scientific">Hibiscus sabdariffa</name>
    <name type="common">roselle</name>
    <dbReference type="NCBI Taxonomy" id="183260"/>
    <lineage>
        <taxon>Eukaryota</taxon>
        <taxon>Viridiplantae</taxon>
        <taxon>Streptophyta</taxon>
        <taxon>Embryophyta</taxon>
        <taxon>Tracheophyta</taxon>
        <taxon>Spermatophyta</taxon>
        <taxon>Magnoliopsida</taxon>
        <taxon>eudicotyledons</taxon>
        <taxon>Gunneridae</taxon>
        <taxon>Pentapetalae</taxon>
        <taxon>rosids</taxon>
        <taxon>malvids</taxon>
        <taxon>Malvales</taxon>
        <taxon>Malvaceae</taxon>
        <taxon>Malvoideae</taxon>
        <taxon>Hibiscus</taxon>
    </lineage>
</organism>